<sequence>MLCNKTCSAKVDRIFSSSRFKTFQSLNPKDGLVTGDVVKPILVASQLPNSVLRTIWQLSDVDKDGRLDADEFALANYLIKLKVEGNDLPSALPDHLVPPSKRSEQAPDCVPNGSVP</sequence>
<keyword evidence="1" id="KW-0106">Calcium</keyword>
<gene>
    <name evidence="5" type="ORF">X801_07442</name>
</gene>
<dbReference type="Gene3D" id="1.10.238.10">
    <property type="entry name" value="EF-hand"/>
    <property type="match status" value="1"/>
</dbReference>
<dbReference type="InterPro" id="IPR000261">
    <property type="entry name" value="EH_dom"/>
</dbReference>
<dbReference type="SUPFAM" id="SSF47473">
    <property type="entry name" value="EF-hand"/>
    <property type="match status" value="1"/>
</dbReference>
<evidence type="ECO:0008006" key="7">
    <source>
        <dbReference type="Google" id="ProtNLM"/>
    </source>
</evidence>
<evidence type="ECO:0000259" key="3">
    <source>
        <dbReference type="PROSITE" id="PS50031"/>
    </source>
</evidence>
<feature type="region of interest" description="Disordered" evidence="2">
    <location>
        <begin position="90"/>
        <end position="116"/>
    </location>
</feature>
<dbReference type="GO" id="GO:0005737">
    <property type="term" value="C:cytoplasm"/>
    <property type="evidence" value="ECO:0007669"/>
    <property type="project" value="TreeGrafter"/>
</dbReference>
<feature type="domain" description="EH" evidence="3">
    <location>
        <begin position="7"/>
        <end position="103"/>
    </location>
</feature>
<evidence type="ECO:0000313" key="6">
    <source>
        <dbReference type="Proteomes" id="UP000243686"/>
    </source>
</evidence>
<dbReference type="GO" id="GO:0016197">
    <property type="term" value="P:endosomal transport"/>
    <property type="evidence" value="ECO:0007669"/>
    <property type="project" value="TreeGrafter"/>
</dbReference>
<feature type="domain" description="EF-hand" evidence="4">
    <location>
        <begin position="47"/>
        <end position="82"/>
    </location>
</feature>
<organism evidence="5 6">
    <name type="scientific">Opisthorchis viverrini</name>
    <name type="common">Southeast Asian liver fluke</name>
    <dbReference type="NCBI Taxonomy" id="6198"/>
    <lineage>
        <taxon>Eukaryota</taxon>
        <taxon>Metazoa</taxon>
        <taxon>Spiralia</taxon>
        <taxon>Lophotrochozoa</taxon>
        <taxon>Platyhelminthes</taxon>
        <taxon>Trematoda</taxon>
        <taxon>Digenea</taxon>
        <taxon>Opisthorchiida</taxon>
        <taxon>Opisthorchiata</taxon>
        <taxon>Opisthorchiidae</taxon>
        <taxon>Opisthorchis</taxon>
    </lineage>
</organism>
<dbReference type="EMBL" id="KV896648">
    <property type="protein sequence ID" value="OON16734.1"/>
    <property type="molecule type" value="Genomic_DNA"/>
</dbReference>
<dbReference type="AlphaFoldDB" id="A0A1S8WQM6"/>
<dbReference type="PROSITE" id="PS50031">
    <property type="entry name" value="EH"/>
    <property type="match status" value="1"/>
</dbReference>
<dbReference type="InterPro" id="IPR018247">
    <property type="entry name" value="EF_Hand_1_Ca_BS"/>
</dbReference>
<dbReference type="InterPro" id="IPR002048">
    <property type="entry name" value="EF_hand_dom"/>
</dbReference>
<dbReference type="GO" id="GO:0006897">
    <property type="term" value="P:endocytosis"/>
    <property type="evidence" value="ECO:0007669"/>
    <property type="project" value="TreeGrafter"/>
</dbReference>
<protein>
    <recommendedName>
        <fullName evidence="7">EF hand</fullName>
    </recommendedName>
</protein>
<name>A0A1S8WQM6_OPIVI</name>
<dbReference type="PROSITE" id="PS00018">
    <property type="entry name" value="EF_HAND_1"/>
    <property type="match status" value="1"/>
</dbReference>
<evidence type="ECO:0000313" key="5">
    <source>
        <dbReference type="EMBL" id="OON16734.1"/>
    </source>
</evidence>
<evidence type="ECO:0000256" key="2">
    <source>
        <dbReference type="SAM" id="MobiDB-lite"/>
    </source>
</evidence>
<dbReference type="InterPro" id="IPR011992">
    <property type="entry name" value="EF-hand-dom_pair"/>
</dbReference>
<dbReference type="PANTHER" id="PTHR11216">
    <property type="entry name" value="EH DOMAIN"/>
    <property type="match status" value="1"/>
</dbReference>
<dbReference type="GO" id="GO:0005509">
    <property type="term" value="F:calcium ion binding"/>
    <property type="evidence" value="ECO:0007669"/>
    <property type="project" value="InterPro"/>
</dbReference>
<dbReference type="CDD" id="cd00052">
    <property type="entry name" value="EH"/>
    <property type="match status" value="1"/>
</dbReference>
<dbReference type="SMART" id="SM00027">
    <property type="entry name" value="EH"/>
    <property type="match status" value="1"/>
</dbReference>
<proteinExistence type="predicted"/>
<reference evidence="5 6" key="1">
    <citation type="submission" date="2015-03" db="EMBL/GenBank/DDBJ databases">
        <title>Draft genome of the nematode, Opisthorchis viverrini.</title>
        <authorList>
            <person name="Mitreva M."/>
        </authorList>
    </citation>
    <scope>NUCLEOTIDE SEQUENCE [LARGE SCALE GENOMIC DNA]</scope>
    <source>
        <strain evidence="5">Khon Kaen</strain>
    </source>
</reference>
<dbReference type="Pfam" id="PF12763">
    <property type="entry name" value="EH"/>
    <property type="match status" value="1"/>
</dbReference>
<dbReference type="GO" id="GO:0005886">
    <property type="term" value="C:plasma membrane"/>
    <property type="evidence" value="ECO:0007669"/>
    <property type="project" value="TreeGrafter"/>
</dbReference>
<evidence type="ECO:0000256" key="1">
    <source>
        <dbReference type="ARBA" id="ARBA00022837"/>
    </source>
</evidence>
<evidence type="ECO:0000259" key="4">
    <source>
        <dbReference type="PROSITE" id="PS50222"/>
    </source>
</evidence>
<dbReference type="PROSITE" id="PS50222">
    <property type="entry name" value="EF_HAND_2"/>
    <property type="match status" value="1"/>
</dbReference>
<keyword evidence="6" id="KW-1185">Reference proteome</keyword>
<accession>A0A1S8WQM6</accession>
<dbReference type="Proteomes" id="UP000243686">
    <property type="component" value="Unassembled WGS sequence"/>
</dbReference>